<dbReference type="EMBL" id="JAMFTS010000003">
    <property type="protein sequence ID" value="KAJ4769316.1"/>
    <property type="molecule type" value="Genomic_DNA"/>
</dbReference>
<protein>
    <recommendedName>
        <fullName evidence="4">DUF4220 domain-containing protein</fullName>
    </recommendedName>
</protein>
<evidence type="ECO:0000313" key="2">
    <source>
        <dbReference type="EMBL" id="KAJ4769316.1"/>
    </source>
</evidence>
<dbReference type="PANTHER" id="PTHR31325">
    <property type="entry name" value="OS01G0798800 PROTEIN-RELATED"/>
    <property type="match status" value="1"/>
</dbReference>
<evidence type="ECO:0000313" key="3">
    <source>
        <dbReference type="Proteomes" id="UP001140206"/>
    </source>
</evidence>
<accession>A0AAV8DST7</accession>
<sequence length="539" mass="62035">MDKNQYSYTSELGAEALMAITSSIILAIVFYTAVRDFILVLITKRRRKLKNEIADTILSSAYALFLPLMSYMFSQAKQNNLEGRPQVILVWMVLLEVLRVRNVDSTWEPQKSAEQFVRLLWVIAFYITRNSCLIGRNPKLIHNYMKRVILQDDLRTTPMNNCDYIVMGEENHEIVVCENGYSLGDKKSDSSGKLTIGRVFQLDQSGDETFTLEYPYWRDTCLSLNLAKMLRRRFLNFQLDEAGSSKALAFVLEGLIDYIGNNKDIPLVGSNGMRNPVERVFGIIQDELKKKTARAFLPTVFHSTDVKETILRSLRMTDGQLTNGETSLKSHGILEHLNQVFRLSGSTTEAILVWHIATTLFDFEKPRHQQNKNSLKEQEVASALSNYCFYLVEFLPEILPEEVEWTEKMYQSVRKEIFDIDRSSGQKPTIKNRCDYATHEVTWDEKSVVGKGVKLAKLLLYYSDNGIEVWRMLSEFWAEMMLFISPSDKVEAHEEILEREELITQLWALLTHAGILTRPRSTEHPNHGSESNELKVVIV</sequence>
<proteinExistence type="predicted"/>
<keyword evidence="1" id="KW-1133">Transmembrane helix</keyword>
<organism evidence="2 3">
    <name type="scientific">Rhynchospora pubera</name>
    <dbReference type="NCBI Taxonomy" id="906938"/>
    <lineage>
        <taxon>Eukaryota</taxon>
        <taxon>Viridiplantae</taxon>
        <taxon>Streptophyta</taxon>
        <taxon>Embryophyta</taxon>
        <taxon>Tracheophyta</taxon>
        <taxon>Spermatophyta</taxon>
        <taxon>Magnoliopsida</taxon>
        <taxon>Liliopsida</taxon>
        <taxon>Poales</taxon>
        <taxon>Cyperaceae</taxon>
        <taxon>Cyperoideae</taxon>
        <taxon>Rhynchosporeae</taxon>
        <taxon>Rhynchospora</taxon>
    </lineage>
</organism>
<gene>
    <name evidence="2" type="ORF">LUZ62_053573</name>
</gene>
<name>A0AAV8DST7_9POAL</name>
<dbReference type="AlphaFoldDB" id="A0AAV8DST7"/>
<keyword evidence="1" id="KW-0812">Transmembrane</keyword>
<reference evidence="2" key="1">
    <citation type="submission" date="2022-08" db="EMBL/GenBank/DDBJ databases">
        <authorList>
            <person name="Marques A."/>
        </authorList>
    </citation>
    <scope>NUCLEOTIDE SEQUENCE</scope>
    <source>
        <strain evidence="2">RhyPub2mFocal</strain>
        <tissue evidence="2">Leaves</tissue>
    </source>
</reference>
<dbReference type="InterPro" id="IPR007658">
    <property type="entry name" value="DUF594"/>
</dbReference>
<dbReference type="Pfam" id="PF04578">
    <property type="entry name" value="DUF594"/>
    <property type="match status" value="1"/>
</dbReference>
<comment type="caution">
    <text evidence="2">The sequence shown here is derived from an EMBL/GenBank/DDBJ whole genome shotgun (WGS) entry which is preliminary data.</text>
</comment>
<feature type="transmembrane region" description="Helical" evidence="1">
    <location>
        <begin position="16"/>
        <end position="41"/>
    </location>
</feature>
<keyword evidence="1" id="KW-0472">Membrane</keyword>
<evidence type="ECO:0000256" key="1">
    <source>
        <dbReference type="SAM" id="Phobius"/>
    </source>
</evidence>
<evidence type="ECO:0008006" key="4">
    <source>
        <dbReference type="Google" id="ProtNLM"/>
    </source>
</evidence>
<keyword evidence="3" id="KW-1185">Reference proteome</keyword>
<dbReference type="Proteomes" id="UP001140206">
    <property type="component" value="Chromosome 3"/>
</dbReference>